<evidence type="ECO:0000256" key="8">
    <source>
        <dbReference type="ARBA" id="ARBA00022824"/>
    </source>
</evidence>
<dbReference type="AlphaFoldDB" id="A0A4C2A0P9"/>
<keyword evidence="8" id="KW-0256">Endoplasmic reticulum</keyword>
<evidence type="ECO:0000256" key="4">
    <source>
        <dbReference type="ARBA" id="ARBA00010617"/>
    </source>
</evidence>
<comment type="catalytic activity">
    <reaction evidence="14">
        <text>an organic molecule + reduced [NADPH--hemoprotein reductase] + O2 = an alcohol + oxidized [NADPH--hemoprotein reductase] + H2O + H(+)</text>
        <dbReference type="Rhea" id="RHEA:17149"/>
        <dbReference type="Rhea" id="RHEA-COMP:11964"/>
        <dbReference type="Rhea" id="RHEA-COMP:11965"/>
        <dbReference type="ChEBI" id="CHEBI:15377"/>
        <dbReference type="ChEBI" id="CHEBI:15378"/>
        <dbReference type="ChEBI" id="CHEBI:15379"/>
        <dbReference type="ChEBI" id="CHEBI:30879"/>
        <dbReference type="ChEBI" id="CHEBI:57618"/>
        <dbReference type="ChEBI" id="CHEBI:58210"/>
        <dbReference type="ChEBI" id="CHEBI:142491"/>
        <dbReference type="EC" id="1.14.14.1"/>
    </reaction>
</comment>
<evidence type="ECO:0000313" key="15">
    <source>
        <dbReference type="EMBL" id="GBP92733.1"/>
    </source>
</evidence>
<dbReference type="Proteomes" id="UP000299102">
    <property type="component" value="Unassembled WGS sequence"/>
</dbReference>
<keyword evidence="12" id="KW-0503">Monooxygenase</keyword>
<evidence type="ECO:0000313" key="16">
    <source>
        <dbReference type="Proteomes" id="UP000299102"/>
    </source>
</evidence>
<evidence type="ECO:0000256" key="6">
    <source>
        <dbReference type="ARBA" id="ARBA00022617"/>
    </source>
</evidence>
<accession>A0A4C2A0P9</accession>
<keyword evidence="10" id="KW-0560">Oxidoreductase</keyword>
<keyword evidence="13" id="KW-0472">Membrane</keyword>
<dbReference type="GO" id="GO:0020037">
    <property type="term" value="F:heme binding"/>
    <property type="evidence" value="ECO:0007669"/>
    <property type="project" value="InterPro"/>
</dbReference>
<dbReference type="OrthoDB" id="2789670at2759"/>
<evidence type="ECO:0000256" key="12">
    <source>
        <dbReference type="ARBA" id="ARBA00023033"/>
    </source>
</evidence>
<comment type="subcellular location">
    <subcellularLocation>
        <location evidence="3">Endoplasmic reticulum membrane</location>
    </subcellularLocation>
    <subcellularLocation>
        <location evidence="2">Microsome membrane</location>
    </subcellularLocation>
</comment>
<name>A0A4C2A0P9_EUMVA</name>
<dbReference type="STRING" id="151549.A0A4C2A0P9"/>
<evidence type="ECO:0000256" key="14">
    <source>
        <dbReference type="ARBA" id="ARBA00047827"/>
    </source>
</evidence>
<comment type="caution">
    <text evidence="15">The sequence shown here is derived from an EMBL/GenBank/DDBJ whole genome shotgun (WGS) entry which is preliminary data.</text>
</comment>
<dbReference type="EC" id="1.14.14.1" evidence="5"/>
<organism evidence="15 16">
    <name type="scientific">Eumeta variegata</name>
    <name type="common">Bagworm moth</name>
    <name type="synonym">Eumeta japonica</name>
    <dbReference type="NCBI Taxonomy" id="151549"/>
    <lineage>
        <taxon>Eukaryota</taxon>
        <taxon>Metazoa</taxon>
        <taxon>Ecdysozoa</taxon>
        <taxon>Arthropoda</taxon>
        <taxon>Hexapoda</taxon>
        <taxon>Insecta</taxon>
        <taxon>Pterygota</taxon>
        <taxon>Neoptera</taxon>
        <taxon>Endopterygota</taxon>
        <taxon>Lepidoptera</taxon>
        <taxon>Glossata</taxon>
        <taxon>Ditrysia</taxon>
        <taxon>Tineoidea</taxon>
        <taxon>Psychidae</taxon>
        <taxon>Oiketicinae</taxon>
        <taxon>Eumeta</taxon>
    </lineage>
</organism>
<evidence type="ECO:0000256" key="9">
    <source>
        <dbReference type="ARBA" id="ARBA00022848"/>
    </source>
</evidence>
<proteinExistence type="inferred from homology"/>
<protein>
    <recommendedName>
        <fullName evidence="5">unspecific monooxygenase</fullName>
        <ecNumber evidence="5">1.14.14.1</ecNumber>
    </recommendedName>
</protein>
<reference evidence="15 16" key="1">
    <citation type="journal article" date="2019" name="Commun. Biol.">
        <title>The bagworm genome reveals a unique fibroin gene that provides high tensile strength.</title>
        <authorList>
            <person name="Kono N."/>
            <person name="Nakamura H."/>
            <person name="Ohtoshi R."/>
            <person name="Tomita M."/>
            <person name="Numata K."/>
            <person name="Arakawa K."/>
        </authorList>
    </citation>
    <scope>NUCLEOTIDE SEQUENCE [LARGE SCALE GENOMIC DNA]</scope>
</reference>
<dbReference type="PANTHER" id="PTHR24292">
    <property type="entry name" value="CYTOCHROME P450"/>
    <property type="match status" value="1"/>
</dbReference>
<comment type="cofactor">
    <cofactor evidence="1">
        <name>heme</name>
        <dbReference type="ChEBI" id="CHEBI:30413"/>
    </cofactor>
</comment>
<dbReference type="PANTHER" id="PTHR24292:SF54">
    <property type="entry name" value="CYP9F3-RELATED"/>
    <property type="match status" value="1"/>
</dbReference>
<evidence type="ECO:0000256" key="10">
    <source>
        <dbReference type="ARBA" id="ARBA00023002"/>
    </source>
</evidence>
<dbReference type="GO" id="GO:0005506">
    <property type="term" value="F:iron ion binding"/>
    <property type="evidence" value="ECO:0007669"/>
    <property type="project" value="InterPro"/>
</dbReference>
<evidence type="ECO:0000256" key="7">
    <source>
        <dbReference type="ARBA" id="ARBA00022723"/>
    </source>
</evidence>
<evidence type="ECO:0000256" key="1">
    <source>
        <dbReference type="ARBA" id="ARBA00001971"/>
    </source>
</evidence>
<evidence type="ECO:0000256" key="2">
    <source>
        <dbReference type="ARBA" id="ARBA00004524"/>
    </source>
</evidence>
<evidence type="ECO:0000256" key="5">
    <source>
        <dbReference type="ARBA" id="ARBA00012109"/>
    </source>
</evidence>
<dbReference type="Gene3D" id="1.10.630.10">
    <property type="entry name" value="Cytochrome P450"/>
    <property type="match status" value="1"/>
</dbReference>
<sequence length="119" mass="13438">MDEIMTHLSAKRAKRCDSGIFWDFLTKDHAFFELVGELYDKYPGVPVVETVSFLTPALVVRSPENVRQILAGDTTSFNHRGIDVNGDVDPLADNLLLMNGIRWKLTRQKMTPLFTAAKL</sequence>
<dbReference type="InterPro" id="IPR050476">
    <property type="entry name" value="Insect_CytP450_Detox"/>
</dbReference>
<keyword evidence="11" id="KW-0408">Iron</keyword>
<keyword evidence="6" id="KW-0349">Heme</keyword>
<keyword evidence="16" id="KW-1185">Reference proteome</keyword>
<gene>
    <name evidence="15" type="primary">CYP6D3</name>
    <name evidence="15" type="ORF">EVAR_100490_1</name>
</gene>
<evidence type="ECO:0000256" key="11">
    <source>
        <dbReference type="ARBA" id="ARBA00023004"/>
    </source>
</evidence>
<keyword evidence="7" id="KW-0479">Metal-binding</keyword>
<keyword evidence="9" id="KW-0492">Microsome</keyword>
<dbReference type="GO" id="GO:0005789">
    <property type="term" value="C:endoplasmic reticulum membrane"/>
    <property type="evidence" value="ECO:0007669"/>
    <property type="project" value="UniProtKB-SubCell"/>
</dbReference>
<dbReference type="EMBL" id="BGZK01002304">
    <property type="protein sequence ID" value="GBP92733.1"/>
    <property type="molecule type" value="Genomic_DNA"/>
</dbReference>
<evidence type="ECO:0000256" key="13">
    <source>
        <dbReference type="ARBA" id="ARBA00023136"/>
    </source>
</evidence>
<dbReference type="SUPFAM" id="SSF48264">
    <property type="entry name" value="Cytochrome P450"/>
    <property type="match status" value="1"/>
</dbReference>
<evidence type="ECO:0000256" key="3">
    <source>
        <dbReference type="ARBA" id="ARBA00004586"/>
    </source>
</evidence>
<dbReference type="GO" id="GO:0016712">
    <property type="term" value="F:oxidoreductase activity, acting on paired donors, with incorporation or reduction of molecular oxygen, reduced flavin or flavoprotein as one donor, and incorporation of one atom of oxygen"/>
    <property type="evidence" value="ECO:0007669"/>
    <property type="project" value="UniProtKB-EC"/>
</dbReference>
<comment type="similarity">
    <text evidence="4">Belongs to the cytochrome P450 family.</text>
</comment>
<dbReference type="InterPro" id="IPR036396">
    <property type="entry name" value="Cyt_P450_sf"/>
</dbReference>